<keyword evidence="2" id="KW-1185">Reference proteome</keyword>
<dbReference type="EMBL" id="JACSQQ010000004">
    <property type="protein sequence ID" value="MBD7949461.1"/>
    <property type="molecule type" value="Genomic_DNA"/>
</dbReference>
<sequence>MRAAALPEAVAFNGLDTRSSSLHATWTPDAIRELQWTLGKFSRENNDNGAYRVPGPRPFDPVSVEVAPDGKSARVVGCTVFDWSLTRDDAAFDDDDADPVSGRFEVVRQTDGSYLVDQFVPSGTRCESQNLTVGTFDPLPDGEWEYWQEDILKGGFAEDPSEAP</sequence>
<protein>
    <submittedName>
        <fullName evidence="1">Uncharacterized protein</fullName>
    </submittedName>
</protein>
<comment type="caution">
    <text evidence="1">The sequence shown here is derived from an EMBL/GenBank/DDBJ whole genome shotgun (WGS) entry which is preliminary data.</text>
</comment>
<gene>
    <name evidence="1" type="ORF">H9652_03440</name>
</gene>
<accession>A0ABR8RNX2</accession>
<evidence type="ECO:0000313" key="2">
    <source>
        <dbReference type="Proteomes" id="UP000641803"/>
    </source>
</evidence>
<organism evidence="1 2">
    <name type="scientific">Oerskovia rustica</name>
    <dbReference type="NCBI Taxonomy" id="2762237"/>
    <lineage>
        <taxon>Bacteria</taxon>
        <taxon>Bacillati</taxon>
        <taxon>Actinomycetota</taxon>
        <taxon>Actinomycetes</taxon>
        <taxon>Micrococcales</taxon>
        <taxon>Cellulomonadaceae</taxon>
        <taxon>Oerskovia</taxon>
    </lineage>
</organism>
<dbReference type="RefSeq" id="WP_191794759.1">
    <property type="nucleotide sequence ID" value="NZ_JACSQQ010000004.1"/>
</dbReference>
<dbReference type="Proteomes" id="UP000641803">
    <property type="component" value="Unassembled WGS sequence"/>
</dbReference>
<proteinExistence type="predicted"/>
<evidence type="ECO:0000313" key="1">
    <source>
        <dbReference type="EMBL" id="MBD7949461.1"/>
    </source>
</evidence>
<reference evidence="1 2" key="1">
    <citation type="submission" date="2020-08" db="EMBL/GenBank/DDBJ databases">
        <title>A Genomic Blueprint of the Chicken Gut Microbiome.</title>
        <authorList>
            <person name="Gilroy R."/>
            <person name="Ravi A."/>
            <person name="Getino M."/>
            <person name="Pursley I."/>
            <person name="Horton D.L."/>
            <person name="Alikhan N.-F."/>
            <person name="Baker D."/>
            <person name="Gharbi K."/>
            <person name="Hall N."/>
            <person name="Watson M."/>
            <person name="Adriaenssens E.M."/>
            <person name="Foster-Nyarko E."/>
            <person name="Jarju S."/>
            <person name="Secka A."/>
            <person name="Antonio M."/>
            <person name="Oren A."/>
            <person name="Chaudhuri R."/>
            <person name="La Ragione R.M."/>
            <person name="Hildebrand F."/>
            <person name="Pallen M.J."/>
        </authorList>
    </citation>
    <scope>NUCLEOTIDE SEQUENCE [LARGE SCALE GENOMIC DNA]</scope>
    <source>
        <strain evidence="1 2">Sa4CUA1</strain>
    </source>
</reference>
<name>A0ABR8RNX2_9CELL</name>